<evidence type="ECO:0000313" key="7">
    <source>
        <dbReference type="EMBL" id="VVC96079.1"/>
    </source>
</evidence>
<dbReference type="PANTHER" id="PTHR24096">
    <property type="entry name" value="LONG-CHAIN-FATTY-ACID--COA LIGASE"/>
    <property type="match status" value="1"/>
</dbReference>
<comment type="similarity">
    <text evidence="2">Belongs to the ATP-dependent AMP-binding enzyme family.</text>
</comment>
<evidence type="ECO:0000256" key="1">
    <source>
        <dbReference type="ARBA" id="ARBA00004275"/>
    </source>
</evidence>
<evidence type="ECO:0000256" key="2">
    <source>
        <dbReference type="ARBA" id="ARBA00006432"/>
    </source>
</evidence>
<dbReference type="SUPFAM" id="SSF56801">
    <property type="entry name" value="Acetyl-CoA synthetase-like"/>
    <property type="match status" value="1"/>
</dbReference>
<dbReference type="GO" id="GO:0005777">
    <property type="term" value="C:peroxisome"/>
    <property type="evidence" value="ECO:0007669"/>
    <property type="project" value="UniProtKB-SubCell"/>
</dbReference>
<gene>
    <name evidence="7" type="ORF">LSINAPIS_LOCUS7648</name>
</gene>
<evidence type="ECO:0000256" key="4">
    <source>
        <dbReference type="ARBA" id="ARBA00023140"/>
    </source>
</evidence>
<dbReference type="Gene3D" id="3.30.300.30">
    <property type="match status" value="1"/>
</dbReference>
<feature type="domain" description="AMP-binding enzyme C-terminal" evidence="6">
    <location>
        <begin position="453"/>
        <end position="529"/>
    </location>
</feature>
<comment type="subcellular location">
    <subcellularLocation>
        <location evidence="1">Peroxisome</location>
    </subcellularLocation>
</comment>
<dbReference type="PANTHER" id="PTHR24096:SF149">
    <property type="entry name" value="AMP-BINDING DOMAIN-CONTAINING PROTEIN-RELATED"/>
    <property type="match status" value="1"/>
</dbReference>
<dbReference type="Pfam" id="PF13193">
    <property type="entry name" value="AMP-binding_C"/>
    <property type="match status" value="1"/>
</dbReference>
<keyword evidence="3" id="KW-0436">Ligase</keyword>
<keyword evidence="8" id="KW-1185">Reference proteome</keyword>
<evidence type="ECO:0000259" key="5">
    <source>
        <dbReference type="Pfam" id="PF00501"/>
    </source>
</evidence>
<proteinExistence type="inferred from homology"/>
<dbReference type="Pfam" id="PF00501">
    <property type="entry name" value="AMP-binding"/>
    <property type="match status" value="1"/>
</dbReference>
<sequence length="544" mass="59776">MKREYCGAFNTLFPDLLNDENRFFTYVVRQNDLIVPGGVTAGAYERLLHVLYTTVCPAAGLPVSGHREHSGSKSLDFNVTNDLTDDSLYALARRSTDDSTNDFKNGSTDGSIDCSTDSSTCASDKGLRLTGSKLDGATGEEESFASVASRSVKLAKYMRRCGLLPGDVLALGGKNHLDLMIPFMSEIKRLFQITSPKISFCDEDSYDIYAKVSQDLGLDIRIITFGSTNSLLSQVSVIDVDTISPFLISTSGTVTDKMKVAAFKHQTVFDKLLDFSNYKKIDIKNYKLLHVSPINWVSGFGLVLGMPALGVCILQTSVPDNIDIIIEMINKYKSCLQEGTAITDAYGQTECLGAVAMPVQGTPVPLGSCGKCLPVYTVKLIDPDTGKEIKEASVTGEMCGYVNDPEETAKSFTPDGYFKTGDLFYRDVNDFLYYVDRVKTVLKYRIYQILPSEIEDLIRTNDAVQDVCVLGVEDPDDGEHPVACIIKKGNRQVTSKEIKDLVAAKLSKNKQLRGGVLFLDELPTTSTGKVNRRKLQEIVLNAKR</sequence>
<dbReference type="GO" id="GO:0016405">
    <property type="term" value="F:CoA-ligase activity"/>
    <property type="evidence" value="ECO:0007669"/>
    <property type="project" value="TreeGrafter"/>
</dbReference>
<evidence type="ECO:0000256" key="3">
    <source>
        <dbReference type="ARBA" id="ARBA00022598"/>
    </source>
</evidence>
<dbReference type="Proteomes" id="UP000324832">
    <property type="component" value="Unassembled WGS sequence"/>
</dbReference>
<feature type="domain" description="AMP-dependent synthetase/ligase" evidence="5">
    <location>
        <begin position="328"/>
        <end position="399"/>
    </location>
</feature>
<feature type="non-terminal residue" evidence="7">
    <location>
        <position position="544"/>
    </location>
</feature>
<dbReference type="InterPro" id="IPR000873">
    <property type="entry name" value="AMP-dep_synth/lig_dom"/>
</dbReference>
<protein>
    <recommendedName>
        <fullName evidence="9">AMP-dependent synthetase/ligase domain-containing protein</fullName>
    </recommendedName>
</protein>
<accession>A0A5E4QE71</accession>
<evidence type="ECO:0000313" key="8">
    <source>
        <dbReference type="Proteomes" id="UP000324832"/>
    </source>
</evidence>
<dbReference type="InterPro" id="IPR025110">
    <property type="entry name" value="AMP-bd_C"/>
</dbReference>
<keyword evidence="4" id="KW-0576">Peroxisome</keyword>
<dbReference type="Gene3D" id="3.40.50.12780">
    <property type="entry name" value="N-terminal domain of ligase-like"/>
    <property type="match status" value="2"/>
</dbReference>
<dbReference type="EMBL" id="FZQP02002559">
    <property type="protein sequence ID" value="VVC96079.1"/>
    <property type="molecule type" value="Genomic_DNA"/>
</dbReference>
<dbReference type="AlphaFoldDB" id="A0A5E4QE71"/>
<dbReference type="InterPro" id="IPR045851">
    <property type="entry name" value="AMP-bd_C_sf"/>
</dbReference>
<organism evidence="7 8">
    <name type="scientific">Leptidea sinapis</name>
    <dbReference type="NCBI Taxonomy" id="189913"/>
    <lineage>
        <taxon>Eukaryota</taxon>
        <taxon>Metazoa</taxon>
        <taxon>Ecdysozoa</taxon>
        <taxon>Arthropoda</taxon>
        <taxon>Hexapoda</taxon>
        <taxon>Insecta</taxon>
        <taxon>Pterygota</taxon>
        <taxon>Neoptera</taxon>
        <taxon>Endopterygota</taxon>
        <taxon>Lepidoptera</taxon>
        <taxon>Glossata</taxon>
        <taxon>Ditrysia</taxon>
        <taxon>Papilionoidea</taxon>
        <taxon>Pieridae</taxon>
        <taxon>Dismorphiinae</taxon>
        <taxon>Leptidea</taxon>
    </lineage>
</organism>
<evidence type="ECO:0008006" key="9">
    <source>
        <dbReference type="Google" id="ProtNLM"/>
    </source>
</evidence>
<evidence type="ECO:0000259" key="6">
    <source>
        <dbReference type="Pfam" id="PF13193"/>
    </source>
</evidence>
<name>A0A5E4QE71_9NEOP</name>
<dbReference type="InterPro" id="IPR042099">
    <property type="entry name" value="ANL_N_sf"/>
</dbReference>
<reference evidence="7 8" key="1">
    <citation type="submission" date="2017-07" db="EMBL/GenBank/DDBJ databases">
        <authorList>
            <person name="Talla V."/>
            <person name="Backstrom N."/>
        </authorList>
    </citation>
    <scope>NUCLEOTIDE SEQUENCE [LARGE SCALE GENOMIC DNA]</scope>
</reference>